<reference evidence="2 3" key="1">
    <citation type="submission" date="2021-01" db="EMBL/GenBank/DDBJ databases">
        <title>Prevotella A2931 sp. nov.</title>
        <authorList>
            <person name="Buhl M."/>
            <person name="Oberhettinger P."/>
        </authorList>
    </citation>
    <scope>NUCLEOTIDE SEQUENCE [LARGE SCALE GENOMIC DNA]</scope>
    <source>
        <strain evidence="2 3">A2931</strain>
    </source>
</reference>
<dbReference type="Pfam" id="PF07396">
    <property type="entry name" value="Porin_O_P"/>
    <property type="match status" value="1"/>
</dbReference>
<gene>
    <name evidence="2" type="ORF">JHU38_05585</name>
</gene>
<organism evidence="2 3">
    <name type="scientific">Prevotella illustrans</name>
    <dbReference type="NCBI Taxonomy" id="2800387"/>
    <lineage>
        <taxon>Bacteria</taxon>
        <taxon>Pseudomonadati</taxon>
        <taxon>Bacteroidota</taxon>
        <taxon>Bacteroidia</taxon>
        <taxon>Bacteroidales</taxon>
        <taxon>Prevotellaceae</taxon>
        <taxon>Prevotella</taxon>
    </lineage>
</organism>
<evidence type="ECO:0000256" key="1">
    <source>
        <dbReference type="SAM" id="SignalP"/>
    </source>
</evidence>
<name>A0ABS3M4Z6_9BACT</name>
<proteinExistence type="predicted"/>
<keyword evidence="1" id="KW-0732">Signal</keyword>
<dbReference type="RefSeq" id="WP_107581676.1">
    <property type="nucleotide sequence ID" value="NZ_JAERMS010000012.1"/>
</dbReference>
<accession>A0ABS3M4Z6</accession>
<dbReference type="Proteomes" id="UP000664265">
    <property type="component" value="Unassembled WGS sequence"/>
</dbReference>
<dbReference type="InterPro" id="IPR010870">
    <property type="entry name" value="Porin_O/P"/>
</dbReference>
<feature type="signal peptide" evidence="1">
    <location>
        <begin position="1"/>
        <end position="21"/>
    </location>
</feature>
<evidence type="ECO:0000313" key="3">
    <source>
        <dbReference type="Proteomes" id="UP000664265"/>
    </source>
</evidence>
<evidence type="ECO:0000313" key="2">
    <source>
        <dbReference type="EMBL" id="MBO1363247.1"/>
    </source>
</evidence>
<keyword evidence="3" id="KW-1185">Reference proteome</keyword>
<protein>
    <submittedName>
        <fullName evidence="2">Porin</fullName>
    </submittedName>
</protein>
<comment type="caution">
    <text evidence="2">The sequence shown here is derived from an EMBL/GenBank/DDBJ whole genome shotgun (WGS) entry which is preliminary data.</text>
</comment>
<dbReference type="Gene3D" id="2.40.160.10">
    <property type="entry name" value="Porin"/>
    <property type="match status" value="1"/>
</dbReference>
<feature type="chain" id="PRO_5045442996" evidence="1">
    <location>
        <begin position="22"/>
        <end position="396"/>
    </location>
</feature>
<dbReference type="InterPro" id="IPR023614">
    <property type="entry name" value="Porin_dom_sf"/>
</dbReference>
<sequence>MKHLLYSILGLIAVSTGTAQASDVVTNDKTEEIVTTNVTPETTNVTATQNTTAEKTGWEKALEKLPKLSGYLQTGYQYNSLGNHSSSFQAKRLRLIADGYVTDNVSFRLQIEAFNGISGTTNGRGQKNLQVMDAFATMKVNDALKIRAGQYYLPLGFENYDLSPATLETVDFSDICYRMVCRNTYAYDFIEYGRDLGVMLMGDLAPSGKGFNYLSYNLSLSNGSLPCKDDQNKSKDLVAAVTVRPMKNFNVKASFNWGEYDGTINSVAYKNQDMTRYIFGAWYNDPQGLDLRAEYGHIGSSKDGNAIVKEDGFYALAGYHVGKWLPVVRYSLYRDKVNNASLNNYDQILLGLTYHATARLKFQANYMLSNYTDDAKVSNNDKSSSSKLQIMGIFKF</sequence>
<dbReference type="EMBL" id="JAERMS010000012">
    <property type="protein sequence ID" value="MBO1363247.1"/>
    <property type="molecule type" value="Genomic_DNA"/>
</dbReference>
<dbReference type="SUPFAM" id="SSF56935">
    <property type="entry name" value="Porins"/>
    <property type="match status" value="1"/>
</dbReference>